<evidence type="ECO:0000313" key="4">
    <source>
        <dbReference type="Proteomes" id="UP000029121"/>
    </source>
</evidence>
<feature type="compositionally biased region" description="Basic and acidic residues" evidence="1">
    <location>
        <begin position="214"/>
        <end position="231"/>
    </location>
</feature>
<dbReference type="STRING" id="81985.R0FML9"/>
<dbReference type="KEGG" id="crb:17886405"/>
<dbReference type="InterPro" id="IPR009057">
    <property type="entry name" value="Homeodomain-like_sf"/>
</dbReference>
<protein>
    <recommendedName>
        <fullName evidence="2">Myb-like domain-containing protein</fullName>
    </recommendedName>
</protein>
<organism evidence="3 4">
    <name type="scientific">Capsella rubella</name>
    <dbReference type="NCBI Taxonomy" id="81985"/>
    <lineage>
        <taxon>Eukaryota</taxon>
        <taxon>Viridiplantae</taxon>
        <taxon>Streptophyta</taxon>
        <taxon>Embryophyta</taxon>
        <taxon>Tracheophyta</taxon>
        <taxon>Spermatophyta</taxon>
        <taxon>Magnoliopsida</taxon>
        <taxon>eudicotyledons</taxon>
        <taxon>Gunneridae</taxon>
        <taxon>Pentapetalae</taxon>
        <taxon>rosids</taxon>
        <taxon>malvids</taxon>
        <taxon>Brassicales</taxon>
        <taxon>Brassicaceae</taxon>
        <taxon>Camelineae</taxon>
        <taxon>Capsella</taxon>
    </lineage>
</organism>
<dbReference type="EMBL" id="KB870809">
    <property type="protein sequence ID" value="EOA23727.1"/>
    <property type="molecule type" value="Genomic_DNA"/>
</dbReference>
<gene>
    <name evidence="3" type="ORF">CARUB_v10016941mg</name>
</gene>
<dbReference type="CDD" id="cd00167">
    <property type="entry name" value="SANT"/>
    <property type="match status" value="1"/>
</dbReference>
<dbReference type="SUPFAM" id="SSF46689">
    <property type="entry name" value="Homeodomain-like"/>
    <property type="match status" value="1"/>
</dbReference>
<dbReference type="OrthoDB" id="552191at2759"/>
<dbReference type="InterPro" id="IPR001005">
    <property type="entry name" value="SANT/Myb"/>
</dbReference>
<accession>R0FML9</accession>
<dbReference type="Proteomes" id="UP000029121">
    <property type="component" value="Unassembled WGS sequence"/>
</dbReference>
<dbReference type="PANTHER" id="PTHR14000">
    <property type="entry name" value="FINGER CCCH DOMAIN PROTEIN, PUTATIVE (DUF3755)-RELATED"/>
    <property type="match status" value="1"/>
</dbReference>
<dbReference type="PANTHER" id="PTHR14000:SF17">
    <property type="entry name" value="MYB-LIKE DOMAIN-CONTAINING PROTEIN"/>
    <property type="match status" value="1"/>
</dbReference>
<dbReference type="eggNOG" id="ENOG502QVQH">
    <property type="taxonomic scope" value="Eukaryota"/>
</dbReference>
<evidence type="ECO:0000259" key="2">
    <source>
        <dbReference type="PROSITE" id="PS50090"/>
    </source>
</evidence>
<name>R0FML9_9BRAS</name>
<evidence type="ECO:0000313" key="3">
    <source>
        <dbReference type="EMBL" id="EOA23727.1"/>
    </source>
</evidence>
<feature type="domain" description="Myb-like" evidence="2">
    <location>
        <begin position="302"/>
        <end position="355"/>
    </location>
</feature>
<feature type="region of interest" description="Disordered" evidence="1">
    <location>
        <begin position="167"/>
        <end position="246"/>
    </location>
</feature>
<reference evidence="4" key="1">
    <citation type="journal article" date="2013" name="Nat. Genet.">
        <title>The Capsella rubella genome and the genomic consequences of rapid mating system evolution.</title>
        <authorList>
            <person name="Slotte T."/>
            <person name="Hazzouri K.M."/>
            <person name="Agren J.A."/>
            <person name="Koenig D."/>
            <person name="Maumus F."/>
            <person name="Guo Y.L."/>
            <person name="Steige K."/>
            <person name="Platts A.E."/>
            <person name="Escobar J.S."/>
            <person name="Newman L.K."/>
            <person name="Wang W."/>
            <person name="Mandakova T."/>
            <person name="Vello E."/>
            <person name="Smith L.M."/>
            <person name="Henz S.R."/>
            <person name="Steffen J."/>
            <person name="Takuno S."/>
            <person name="Brandvain Y."/>
            <person name="Coop G."/>
            <person name="Andolfatto P."/>
            <person name="Hu T.T."/>
            <person name="Blanchette M."/>
            <person name="Clark R.M."/>
            <person name="Quesneville H."/>
            <person name="Nordborg M."/>
            <person name="Gaut B.S."/>
            <person name="Lysak M.A."/>
            <person name="Jenkins J."/>
            <person name="Grimwood J."/>
            <person name="Chapman J."/>
            <person name="Prochnik S."/>
            <person name="Shu S."/>
            <person name="Rokhsar D."/>
            <person name="Schmutz J."/>
            <person name="Weigel D."/>
            <person name="Wright S.I."/>
        </authorList>
    </citation>
    <scope>NUCLEOTIDE SEQUENCE [LARGE SCALE GENOMIC DNA]</scope>
    <source>
        <strain evidence="4">cv. Monte Gargano</strain>
    </source>
</reference>
<feature type="non-terminal residue" evidence="3">
    <location>
        <position position="1"/>
    </location>
</feature>
<dbReference type="PROSITE" id="PS50090">
    <property type="entry name" value="MYB_LIKE"/>
    <property type="match status" value="1"/>
</dbReference>
<feature type="region of interest" description="Disordered" evidence="1">
    <location>
        <begin position="538"/>
        <end position="564"/>
    </location>
</feature>
<proteinExistence type="predicted"/>
<evidence type="ECO:0000256" key="1">
    <source>
        <dbReference type="SAM" id="MobiDB-lite"/>
    </source>
</evidence>
<feature type="compositionally biased region" description="Low complexity" evidence="1">
    <location>
        <begin position="189"/>
        <end position="203"/>
    </location>
</feature>
<sequence>KTVSFSTQQFRLLLGVTKELNRKLGEAKSKSKLSRVLQICDYHCSSFVEMSRRKSTVVLPQPIRRSARLLSMQNRDSQVKPRKDLVSFSEPSKKTRREVLRGLSKRLVYLVDSPIEDSNSKISPRLNISIDGFPSLRRSLRLSSRECSGVLKEKPFTKPALTSSATITVSSSGALRRSPRFSSGGGGSVDQSSSSIGRKSGGSVLSRCSTKSISSEKGKGGDGVKSKDRSRSGLRPKTKQLFEGCADNEEEEEEVSLCLSERKRTRIAKPSEEVNAVPEADEGKRIWKEEEEEDEDEGLKTKKKLEKGGWTEELELALQGAYLTVKPSPNFWKKVAKMVPGKSAQECFDKVNSALITPRQHQPRRVRKTNLSTIPQFSLSASKLLKPNSPKTKIRQRRNNLSKKTVRHLLEKQNHMDQGSGFDLFSVLEPSISSNFLSTPIEKGPSLPKILESPVPCSSKDQTTLVSPPVLKQVKNKALHERYIDHLHIRDAKRKAESTRFAGKENIRPIEIQKKDSVRAAKDALFFDVQEAIQKLKGLEADNSSSSSEFCYDHGDTDEEDESI</sequence>
<dbReference type="AlphaFoldDB" id="R0FML9"/>
<keyword evidence="4" id="KW-1185">Reference proteome</keyword>
<dbReference type="Gene3D" id="1.10.10.60">
    <property type="entry name" value="Homeodomain-like"/>
    <property type="match status" value="1"/>
</dbReference>